<comment type="caution">
    <text evidence="3">The sequence shown here is derived from an EMBL/GenBank/DDBJ whole genome shotgun (WGS) entry which is preliminary data.</text>
</comment>
<feature type="region of interest" description="Disordered" evidence="1">
    <location>
        <begin position="55"/>
        <end position="81"/>
    </location>
</feature>
<feature type="non-terminal residue" evidence="3">
    <location>
        <position position="1"/>
    </location>
</feature>
<protein>
    <recommendedName>
        <fullName evidence="2">C2H2-type domain-containing protein</fullName>
    </recommendedName>
</protein>
<proteinExistence type="predicted"/>
<feature type="compositionally biased region" description="Acidic residues" evidence="1">
    <location>
        <begin position="225"/>
        <end position="261"/>
    </location>
</feature>
<feature type="region of interest" description="Disordered" evidence="1">
    <location>
        <begin position="199"/>
        <end position="286"/>
    </location>
</feature>
<sequence length="432" mass="49763">PLMPSDNEVRDLVQKRSIRPTEVMKEPKEEPIELFDTNSVENASNDKVCKEEDIHDDIETSARQSNSFGFSNGLSSSTSSLKDMSTVLLKSEDVKRTRSSRVVSRPRKYADYFMDDSEGYHKILKQEERQLLPRKPKGFVKIEPLDDYYKIPTPLFPKREPKEEIVDGSPSNPHDQFPARKFIKMRFIKGEHFDYQIETSENGEMNMERRPLRRISRPVKTENMMDSDPDSDPDFDEDSDEFVDSGEDSEESTDYGEDSSSDFEPLIGTSQKKSRSPSRSGRASRVAKMNKTDLECPECDFITRYLCSWLYHLRRKHFTTPYLSGLALLCECGQESVSDEHSRKCDCSNTTVIRKIKGPIRRLTDAKTTPKCDQCDMYPSTILGYVCHIKEHHNSDLRTNGIYLKCACGLKVRSNTRALQRHNQECDARHFS</sequence>
<evidence type="ECO:0000313" key="4">
    <source>
        <dbReference type="Proteomes" id="UP001328107"/>
    </source>
</evidence>
<evidence type="ECO:0000259" key="2">
    <source>
        <dbReference type="SMART" id="SM00355"/>
    </source>
</evidence>
<feature type="compositionally biased region" description="Low complexity" evidence="1">
    <location>
        <begin position="65"/>
        <end position="81"/>
    </location>
</feature>
<evidence type="ECO:0000256" key="1">
    <source>
        <dbReference type="SAM" id="MobiDB-lite"/>
    </source>
</evidence>
<dbReference type="EMBL" id="BTRK01000002">
    <property type="protein sequence ID" value="GMR38188.1"/>
    <property type="molecule type" value="Genomic_DNA"/>
</dbReference>
<evidence type="ECO:0000313" key="3">
    <source>
        <dbReference type="EMBL" id="GMR38188.1"/>
    </source>
</evidence>
<reference evidence="4" key="1">
    <citation type="submission" date="2022-10" db="EMBL/GenBank/DDBJ databases">
        <title>Genome assembly of Pristionchus species.</title>
        <authorList>
            <person name="Yoshida K."/>
            <person name="Sommer R.J."/>
        </authorList>
    </citation>
    <scope>NUCLEOTIDE SEQUENCE [LARGE SCALE GENOMIC DNA]</scope>
    <source>
        <strain evidence="4">RS5460</strain>
    </source>
</reference>
<keyword evidence="4" id="KW-1185">Reference proteome</keyword>
<gene>
    <name evidence="3" type="ORF">PMAYCL1PPCAC_08383</name>
</gene>
<feature type="region of interest" description="Disordered" evidence="1">
    <location>
        <begin position="153"/>
        <end position="177"/>
    </location>
</feature>
<feature type="domain" description="C2H2-type" evidence="2">
    <location>
        <begin position="294"/>
        <end position="317"/>
    </location>
</feature>
<name>A0AAN4ZGS4_9BILA</name>
<organism evidence="3 4">
    <name type="scientific">Pristionchus mayeri</name>
    <dbReference type="NCBI Taxonomy" id="1317129"/>
    <lineage>
        <taxon>Eukaryota</taxon>
        <taxon>Metazoa</taxon>
        <taxon>Ecdysozoa</taxon>
        <taxon>Nematoda</taxon>
        <taxon>Chromadorea</taxon>
        <taxon>Rhabditida</taxon>
        <taxon>Rhabditina</taxon>
        <taxon>Diplogasteromorpha</taxon>
        <taxon>Diplogasteroidea</taxon>
        <taxon>Neodiplogasteridae</taxon>
        <taxon>Pristionchus</taxon>
    </lineage>
</organism>
<dbReference type="AlphaFoldDB" id="A0AAN4ZGS4"/>
<dbReference type="SMART" id="SM00355">
    <property type="entry name" value="ZnF_C2H2"/>
    <property type="match status" value="2"/>
</dbReference>
<accession>A0AAN4ZGS4</accession>
<feature type="region of interest" description="Disordered" evidence="1">
    <location>
        <begin position="1"/>
        <end position="28"/>
    </location>
</feature>
<dbReference type="InterPro" id="IPR013087">
    <property type="entry name" value="Znf_C2H2_type"/>
</dbReference>
<feature type="domain" description="C2H2-type" evidence="2">
    <location>
        <begin position="370"/>
        <end position="392"/>
    </location>
</feature>
<feature type="non-terminal residue" evidence="3">
    <location>
        <position position="432"/>
    </location>
</feature>
<dbReference type="Proteomes" id="UP001328107">
    <property type="component" value="Unassembled WGS sequence"/>
</dbReference>